<dbReference type="RefSeq" id="WP_160131218.1">
    <property type="nucleotide sequence ID" value="NZ_CP019288.1"/>
</dbReference>
<dbReference type="InterPro" id="IPR058240">
    <property type="entry name" value="rSAM_sf"/>
</dbReference>
<evidence type="ECO:0000313" key="2">
    <source>
        <dbReference type="EMBL" id="QHI38682.1"/>
    </source>
</evidence>
<proteinExistence type="predicted"/>
<dbReference type="Gene3D" id="3.20.20.70">
    <property type="entry name" value="Aldolase class I"/>
    <property type="match status" value="1"/>
</dbReference>
<reference evidence="2 3" key="1">
    <citation type="journal article" date="2013" name="Int. J. Syst. Evol. Microbiol.">
        <title>Kordia antarctica sp. nov., isolated from Antarctic seawater.</title>
        <authorList>
            <person name="Baek K."/>
            <person name="Choi A."/>
            <person name="Kang I."/>
            <person name="Lee K."/>
            <person name="Cho J.C."/>
        </authorList>
    </citation>
    <scope>NUCLEOTIDE SEQUENCE [LARGE SCALE GENOMIC DNA]</scope>
    <source>
        <strain evidence="2 3">IMCC3317</strain>
    </source>
</reference>
<dbReference type="InterPro" id="IPR026497">
    <property type="entry name" value="GRASP-with-SPASM"/>
</dbReference>
<evidence type="ECO:0000259" key="1">
    <source>
        <dbReference type="Pfam" id="PF13186"/>
    </source>
</evidence>
<dbReference type="InterPro" id="IPR023885">
    <property type="entry name" value="4Fe4S-binding_SPASM_dom"/>
</dbReference>
<dbReference type="InterPro" id="IPR013785">
    <property type="entry name" value="Aldolase_TIM"/>
</dbReference>
<dbReference type="NCBIfam" id="TIGR04085">
    <property type="entry name" value="rSAM_more_4Fe4S"/>
    <property type="match status" value="1"/>
</dbReference>
<feature type="domain" description="4Fe4S-binding SPASM" evidence="1">
    <location>
        <begin position="247"/>
        <end position="304"/>
    </location>
</feature>
<evidence type="ECO:0000313" key="3">
    <source>
        <dbReference type="Proteomes" id="UP000464657"/>
    </source>
</evidence>
<dbReference type="NCBIfam" id="TIGR04193">
    <property type="entry name" value="SPASM_w_grasp"/>
    <property type="match status" value="1"/>
</dbReference>
<dbReference type="Pfam" id="PF13186">
    <property type="entry name" value="SPASM"/>
    <property type="match status" value="1"/>
</dbReference>
<dbReference type="OrthoDB" id="1073749at2"/>
<dbReference type="KEGG" id="kan:IMCC3317_40760"/>
<dbReference type="SUPFAM" id="SSF102114">
    <property type="entry name" value="Radical SAM enzymes"/>
    <property type="match status" value="1"/>
</dbReference>
<protein>
    <recommendedName>
        <fullName evidence="1">4Fe4S-binding SPASM domain-containing protein</fullName>
    </recommendedName>
</protein>
<organism evidence="2 3">
    <name type="scientific">Kordia antarctica</name>
    <dbReference type="NCBI Taxonomy" id="1218801"/>
    <lineage>
        <taxon>Bacteria</taxon>
        <taxon>Pseudomonadati</taxon>
        <taxon>Bacteroidota</taxon>
        <taxon>Flavobacteriia</taxon>
        <taxon>Flavobacteriales</taxon>
        <taxon>Flavobacteriaceae</taxon>
        <taxon>Kordia</taxon>
    </lineage>
</organism>
<keyword evidence="3" id="KW-1185">Reference proteome</keyword>
<name>A0A7L4ZPX7_9FLAO</name>
<accession>A0A7L4ZPX7</accession>
<sequence length="363" mass="42257">MKLDTPFKLFANCVIVKGHNRSTICDLQRNDVRTIPNDLYDILTDQEGKTINEIKKEYNNEFDEIIDEYFQFLFDNEFIFFTKQIAIFPPLSLKWSDPAIINNSIIDIDKNSSYDVLKVLKQLDDLHCRHLEIRNFNVARIDILENILAFLKENESSIQSVELLLPFFKGVEKWITSITHNFLRLDFIRVFNCPSHQNIAPSTNSKAHIMYTKQHYESELCCGKISQTFFAANMKAFTESINHNSCLNKKLSIDKNGNIKNCPSMQNGFGSVHDTKLKDVVNDKKFTNVWSITKDQISVCKDCEFRHICTDCRAYKENPTDEFSKPLKCGYSPYTNDWEDWSTNPLKKEAITYYKLQADTEKP</sequence>
<dbReference type="AlphaFoldDB" id="A0A7L4ZPX7"/>
<dbReference type="Proteomes" id="UP000464657">
    <property type="component" value="Chromosome"/>
</dbReference>
<dbReference type="EMBL" id="CP019288">
    <property type="protein sequence ID" value="QHI38682.1"/>
    <property type="molecule type" value="Genomic_DNA"/>
</dbReference>
<gene>
    <name evidence="2" type="ORF">IMCC3317_40760</name>
</gene>